<dbReference type="EMBL" id="JAEPRD010000340">
    <property type="protein sequence ID" value="KAG2191896.1"/>
    <property type="molecule type" value="Genomic_DNA"/>
</dbReference>
<evidence type="ECO:0000313" key="2">
    <source>
        <dbReference type="Proteomes" id="UP000603453"/>
    </source>
</evidence>
<sequence>MTRNRAQKPAAIMPMAQTSNATPTPIVTTKVKKQVIVAWKFKDGGNDKMTDIGRLVHFLMKDGALMLFAYLGSDNNGESVSGNTRDQAASKACQYFDGVGAPKRTKFQMLDCLSKLLTKQYRAGYSMWKQIGEAVTDENPSFEGVVVYRYVMRA</sequence>
<accession>A0A8H7QI36</accession>
<proteinExistence type="predicted"/>
<protein>
    <submittedName>
        <fullName evidence="1">Uncharacterized protein</fullName>
    </submittedName>
</protein>
<evidence type="ECO:0000313" key="1">
    <source>
        <dbReference type="EMBL" id="KAG2191896.1"/>
    </source>
</evidence>
<name>A0A8H7QI36_9FUNG</name>
<gene>
    <name evidence="1" type="ORF">INT47_005343</name>
</gene>
<keyword evidence="2" id="KW-1185">Reference proteome</keyword>
<reference evidence="1" key="1">
    <citation type="submission" date="2020-12" db="EMBL/GenBank/DDBJ databases">
        <title>Metabolic potential, ecology and presence of endohyphal bacteria is reflected in genomic diversity of Mucoromycotina.</title>
        <authorList>
            <person name="Muszewska A."/>
            <person name="Okrasinska A."/>
            <person name="Steczkiewicz K."/>
            <person name="Drgas O."/>
            <person name="Orlowska M."/>
            <person name="Perlinska-Lenart U."/>
            <person name="Aleksandrzak-Piekarczyk T."/>
            <person name="Szatraj K."/>
            <person name="Zielenkiewicz U."/>
            <person name="Pilsyk S."/>
            <person name="Malc E."/>
            <person name="Mieczkowski P."/>
            <person name="Kruszewska J.S."/>
            <person name="Biernat P."/>
            <person name="Pawlowska J."/>
        </authorList>
    </citation>
    <scope>NUCLEOTIDE SEQUENCE</scope>
    <source>
        <strain evidence="1">WA0000017839</strain>
    </source>
</reference>
<dbReference type="AlphaFoldDB" id="A0A8H7QI36"/>
<comment type="caution">
    <text evidence="1">The sequence shown here is derived from an EMBL/GenBank/DDBJ whole genome shotgun (WGS) entry which is preliminary data.</text>
</comment>
<organism evidence="1 2">
    <name type="scientific">Mucor saturninus</name>
    <dbReference type="NCBI Taxonomy" id="64648"/>
    <lineage>
        <taxon>Eukaryota</taxon>
        <taxon>Fungi</taxon>
        <taxon>Fungi incertae sedis</taxon>
        <taxon>Mucoromycota</taxon>
        <taxon>Mucoromycotina</taxon>
        <taxon>Mucoromycetes</taxon>
        <taxon>Mucorales</taxon>
        <taxon>Mucorineae</taxon>
        <taxon>Mucoraceae</taxon>
        <taxon>Mucor</taxon>
    </lineage>
</organism>
<dbReference type="Proteomes" id="UP000603453">
    <property type="component" value="Unassembled WGS sequence"/>
</dbReference>